<evidence type="ECO:0000256" key="3">
    <source>
        <dbReference type="SAM" id="SignalP"/>
    </source>
</evidence>
<feature type="chain" id="PRO_5043654486" description="Phytocyanin domain-containing protein" evidence="3">
    <location>
        <begin position="23"/>
        <end position="166"/>
    </location>
</feature>
<comment type="caution">
    <text evidence="5">The sequence shown here is derived from an EMBL/GenBank/DDBJ whole genome shotgun (WGS) entry which is preliminary data.</text>
</comment>
<accession>A0AAW1VR62</accession>
<proteinExistence type="predicted"/>
<name>A0AAW1VR62_RUBAR</name>
<dbReference type="Gene3D" id="2.60.40.420">
    <property type="entry name" value="Cupredoxins - blue copper proteins"/>
    <property type="match status" value="1"/>
</dbReference>
<evidence type="ECO:0000256" key="2">
    <source>
        <dbReference type="ARBA" id="ARBA00023180"/>
    </source>
</evidence>
<dbReference type="FunFam" id="2.60.40.420:FF:000034">
    <property type="entry name" value="Cupredoxin superfamily protein"/>
    <property type="match status" value="1"/>
</dbReference>
<dbReference type="EMBL" id="JBEDUW010000007">
    <property type="protein sequence ID" value="KAK9910839.1"/>
    <property type="molecule type" value="Genomic_DNA"/>
</dbReference>
<keyword evidence="6" id="KW-1185">Reference proteome</keyword>
<reference evidence="5 6" key="1">
    <citation type="journal article" date="2023" name="G3 (Bethesda)">
        <title>A chromosome-length genome assembly and annotation of blackberry (Rubus argutus, cv. 'Hillquist').</title>
        <authorList>
            <person name="Bruna T."/>
            <person name="Aryal R."/>
            <person name="Dudchenko O."/>
            <person name="Sargent D.J."/>
            <person name="Mead D."/>
            <person name="Buti M."/>
            <person name="Cavallini A."/>
            <person name="Hytonen T."/>
            <person name="Andres J."/>
            <person name="Pham M."/>
            <person name="Weisz D."/>
            <person name="Mascagni F."/>
            <person name="Usai G."/>
            <person name="Natali L."/>
            <person name="Bassil N."/>
            <person name="Fernandez G.E."/>
            <person name="Lomsadze A."/>
            <person name="Armour M."/>
            <person name="Olukolu B."/>
            <person name="Poorten T."/>
            <person name="Britton C."/>
            <person name="Davik J."/>
            <person name="Ashrafi H."/>
            <person name="Aiden E.L."/>
            <person name="Borodovsky M."/>
            <person name="Worthington M."/>
        </authorList>
    </citation>
    <scope>NUCLEOTIDE SEQUENCE [LARGE SCALE GENOMIC DNA]</scope>
    <source>
        <strain evidence="5">PI 553951</strain>
    </source>
</reference>
<dbReference type="AlphaFoldDB" id="A0AAW1VR62"/>
<dbReference type="GO" id="GO:0009055">
    <property type="term" value="F:electron transfer activity"/>
    <property type="evidence" value="ECO:0007669"/>
    <property type="project" value="InterPro"/>
</dbReference>
<keyword evidence="2" id="KW-0325">Glycoprotein</keyword>
<dbReference type="InterPro" id="IPR003245">
    <property type="entry name" value="Phytocyanin_dom"/>
</dbReference>
<dbReference type="PANTHER" id="PTHR33021:SF339">
    <property type="entry name" value="OS07G0570600 PROTEIN"/>
    <property type="match status" value="1"/>
</dbReference>
<dbReference type="GO" id="GO:0005886">
    <property type="term" value="C:plasma membrane"/>
    <property type="evidence" value="ECO:0007669"/>
    <property type="project" value="TreeGrafter"/>
</dbReference>
<dbReference type="Pfam" id="PF02298">
    <property type="entry name" value="Cu_bind_like"/>
    <property type="match status" value="1"/>
</dbReference>
<evidence type="ECO:0000256" key="1">
    <source>
        <dbReference type="ARBA" id="ARBA00023157"/>
    </source>
</evidence>
<gene>
    <name evidence="5" type="ORF">M0R45_034779</name>
</gene>
<dbReference type="PROSITE" id="PS51257">
    <property type="entry name" value="PROKAR_LIPOPROTEIN"/>
    <property type="match status" value="1"/>
</dbReference>
<protein>
    <recommendedName>
        <fullName evidence="4">Phytocyanin domain-containing protein</fullName>
    </recommendedName>
</protein>
<dbReference type="PROSITE" id="PS51485">
    <property type="entry name" value="PHYTOCYANIN"/>
    <property type="match status" value="1"/>
</dbReference>
<dbReference type="Proteomes" id="UP001457282">
    <property type="component" value="Unassembled WGS sequence"/>
</dbReference>
<sequence>MMLRNTILFFLVAMAFLGTCSCASTSGALYRAGVVHKVGDAKGWSIFADYNEWTSKKHFYVGDSLIFIYNKMIHNLMQVTREDYQSCNSTSPIEVHATGSDAISLTKPGDYYFIGGRNFEPEWYAMTLKEPGHCHAGQKLHVKVTLPLPNHHLVTSPSSAPAPAPK</sequence>
<dbReference type="InterPro" id="IPR008972">
    <property type="entry name" value="Cupredoxin"/>
</dbReference>
<dbReference type="InterPro" id="IPR039391">
    <property type="entry name" value="Phytocyanin-like"/>
</dbReference>
<dbReference type="SUPFAM" id="SSF49503">
    <property type="entry name" value="Cupredoxins"/>
    <property type="match status" value="1"/>
</dbReference>
<dbReference type="PANTHER" id="PTHR33021">
    <property type="entry name" value="BLUE COPPER PROTEIN"/>
    <property type="match status" value="1"/>
</dbReference>
<feature type="domain" description="Phytocyanin" evidence="4">
    <location>
        <begin position="34"/>
        <end position="146"/>
    </location>
</feature>
<keyword evidence="1" id="KW-1015">Disulfide bond</keyword>
<evidence type="ECO:0000259" key="4">
    <source>
        <dbReference type="PROSITE" id="PS51485"/>
    </source>
</evidence>
<evidence type="ECO:0000313" key="5">
    <source>
        <dbReference type="EMBL" id="KAK9910839.1"/>
    </source>
</evidence>
<organism evidence="5 6">
    <name type="scientific">Rubus argutus</name>
    <name type="common">Southern blackberry</name>
    <dbReference type="NCBI Taxonomy" id="59490"/>
    <lineage>
        <taxon>Eukaryota</taxon>
        <taxon>Viridiplantae</taxon>
        <taxon>Streptophyta</taxon>
        <taxon>Embryophyta</taxon>
        <taxon>Tracheophyta</taxon>
        <taxon>Spermatophyta</taxon>
        <taxon>Magnoliopsida</taxon>
        <taxon>eudicotyledons</taxon>
        <taxon>Gunneridae</taxon>
        <taxon>Pentapetalae</taxon>
        <taxon>rosids</taxon>
        <taxon>fabids</taxon>
        <taxon>Rosales</taxon>
        <taxon>Rosaceae</taxon>
        <taxon>Rosoideae</taxon>
        <taxon>Rosoideae incertae sedis</taxon>
        <taxon>Rubus</taxon>
    </lineage>
</organism>
<feature type="signal peptide" evidence="3">
    <location>
        <begin position="1"/>
        <end position="22"/>
    </location>
</feature>
<evidence type="ECO:0000313" key="6">
    <source>
        <dbReference type="Proteomes" id="UP001457282"/>
    </source>
</evidence>
<keyword evidence="3" id="KW-0732">Signal</keyword>